<evidence type="ECO:0000313" key="1">
    <source>
        <dbReference type="EMBL" id="KCW76929.1"/>
    </source>
</evidence>
<accession>A0A059CFE1</accession>
<sequence length="79" mass="9450">MANYFNPDSFTISILENYLLLEMMSKFHVHDIPSELQNLCLFFPHATNMRKGREWGHKGTEWRTTRKKANEVLSRTSFW</sequence>
<name>A0A059CFE1_EUCGR</name>
<dbReference type="InParanoid" id="A0A059CFE1"/>
<gene>
    <name evidence="1" type="ORF">EUGRSUZ_D01292</name>
</gene>
<dbReference type="Gramene" id="KCW76929">
    <property type="protein sequence ID" value="KCW76929"/>
    <property type="gene ID" value="EUGRSUZ_D01292"/>
</dbReference>
<proteinExistence type="predicted"/>
<organism evidence="1">
    <name type="scientific">Eucalyptus grandis</name>
    <name type="common">Flooded gum</name>
    <dbReference type="NCBI Taxonomy" id="71139"/>
    <lineage>
        <taxon>Eukaryota</taxon>
        <taxon>Viridiplantae</taxon>
        <taxon>Streptophyta</taxon>
        <taxon>Embryophyta</taxon>
        <taxon>Tracheophyta</taxon>
        <taxon>Spermatophyta</taxon>
        <taxon>Magnoliopsida</taxon>
        <taxon>eudicotyledons</taxon>
        <taxon>Gunneridae</taxon>
        <taxon>Pentapetalae</taxon>
        <taxon>rosids</taxon>
        <taxon>malvids</taxon>
        <taxon>Myrtales</taxon>
        <taxon>Myrtaceae</taxon>
        <taxon>Myrtoideae</taxon>
        <taxon>Eucalypteae</taxon>
        <taxon>Eucalyptus</taxon>
    </lineage>
</organism>
<protein>
    <submittedName>
        <fullName evidence="1">Uncharacterized protein</fullName>
    </submittedName>
</protein>
<dbReference type="AlphaFoldDB" id="A0A059CFE1"/>
<dbReference type="EMBL" id="KK198756">
    <property type="protein sequence ID" value="KCW76929.1"/>
    <property type="molecule type" value="Genomic_DNA"/>
</dbReference>
<reference evidence="1" key="1">
    <citation type="submission" date="2013-07" db="EMBL/GenBank/DDBJ databases">
        <title>The genome of Eucalyptus grandis.</title>
        <authorList>
            <person name="Schmutz J."/>
            <person name="Hayes R."/>
            <person name="Myburg A."/>
            <person name="Tuskan G."/>
            <person name="Grattapaglia D."/>
            <person name="Rokhsar D.S."/>
        </authorList>
    </citation>
    <scope>NUCLEOTIDE SEQUENCE</scope>
    <source>
        <tissue evidence="1">Leaf extractions</tissue>
    </source>
</reference>